<feature type="chain" id="PRO_5041360556" description="Galectin" evidence="1">
    <location>
        <begin position="20"/>
        <end position="374"/>
    </location>
</feature>
<organism evidence="2 3">
    <name type="scientific">Steinernema hermaphroditum</name>
    <dbReference type="NCBI Taxonomy" id="289476"/>
    <lineage>
        <taxon>Eukaryota</taxon>
        <taxon>Metazoa</taxon>
        <taxon>Ecdysozoa</taxon>
        <taxon>Nematoda</taxon>
        <taxon>Chromadorea</taxon>
        <taxon>Rhabditida</taxon>
        <taxon>Tylenchina</taxon>
        <taxon>Panagrolaimomorpha</taxon>
        <taxon>Strongyloidoidea</taxon>
        <taxon>Steinernematidae</taxon>
        <taxon>Steinernema</taxon>
    </lineage>
</organism>
<comment type="caution">
    <text evidence="2">The sequence shown here is derived from an EMBL/GenBank/DDBJ whole genome shotgun (WGS) entry which is preliminary data.</text>
</comment>
<feature type="signal peptide" evidence="1">
    <location>
        <begin position="1"/>
        <end position="19"/>
    </location>
</feature>
<accession>A0AA39MD02</accession>
<evidence type="ECO:0008006" key="4">
    <source>
        <dbReference type="Google" id="ProtNLM"/>
    </source>
</evidence>
<protein>
    <recommendedName>
        <fullName evidence="4">Galectin</fullName>
    </recommendedName>
</protein>
<gene>
    <name evidence="2" type="ORF">QR680_011238</name>
</gene>
<dbReference type="Proteomes" id="UP001175271">
    <property type="component" value="Unassembled WGS sequence"/>
</dbReference>
<dbReference type="AlphaFoldDB" id="A0AA39MD02"/>
<dbReference type="EMBL" id="JAUCMV010000001">
    <property type="protein sequence ID" value="KAK0429184.1"/>
    <property type="molecule type" value="Genomic_DNA"/>
</dbReference>
<evidence type="ECO:0000313" key="3">
    <source>
        <dbReference type="Proteomes" id="UP001175271"/>
    </source>
</evidence>
<evidence type="ECO:0000313" key="2">
    <source>
        <dbReference type="EMBL" id="KAK0429184.1"/>
    </source>
</evidence>
<reference evidence="2" key="1">
    <citation type="submission" date="2023-06" db="EMBL/GenBank/DDBJ databases">
        <title>Genomic analysis of the entomopathogenic nematode Steinernema hermaphroditum.</title>
        <authorList>
            <person name="Schwarz E.M."/>
            <person name="Heppert J.K."/>
            <person name="Baniya A."/>
            <person name="Schwartz H.T."/>
            <person name="Tan C.-H."/>
            <person name="Antoshechkin I."/>
            <person name="Sternberg P.W."/>
            <person name="Goodrich-Blair H."/>
            <person name="Dillman A.R."/>
        </authorList>
    </citation>
    <scope>NUCLEOTIDE SEQUENCE</scope>
    <source>
        <strain evidence="2">PS9179</strain>
        <tissue evidence="2">Whole animal</tissue>
    </source>
</reference>
<evidence type="ECO:0000256" key="1">
    <source>
        <dbReference type="SAM" id="SignalP"/>
    </source>
</evidence>
<proteinExistence type="predicted"/>
<name>A0AA39MD02_9BILA</name>
<keyword evidence="1" id="KW-0732">Signal</keyword>
<sequence>MISLGHAVLFAALIASSTSQNAQEVGRATIITEDYLFCCSGWKYEKSGRSHFCTMNLEGVKQDIRNAVCKSLKGALRGDIEDEGTTICQIALKPDSTCAQTLNLNTTVKCDHQRVFSNRMVMRLPGGDFSKITIKVRGGKDQFHIRFTDGANDKKTSAIEIKSEKGSFKVLKRTPGQMWKEEVWSANNTAFNDKLNTIVISSLNWDGEFKVTVNHVNLFFVLDNGIMSAAKYLLLFQEQMTPDFAIEEFTVDRPDIKRSETFSGDQILLAVFSVPEQECRATIGPDLLMRIQKANNQIVFENTKTGRRKFVQDQPELFPKNVDMKMFFKLVNGFLTVSVEDYVIYKHDTAYTDPVAVLFRCIVKSLAVQLQLDL</sequence>
<keyword evidence="3" id="KW-1185">Reference proteome</keyword>